<keyword evidence="5" id="KW-0378">Hydrolase</keyword>
<proteinExistence type="inferred from homology"/>
<keyword evidence="6" id="KW-0862">Zinc</keyword>
<comment type="cofactor">
    <cofactor evidence="1">
        <name>Zn(2+)</name>
        <dbReference type="ChEBI" id="CHEBI:29105"/>
    </cofactor>
</comment>
<reference evidence="12" key="2">
    <citation type="submission" date="2025-09" db="UniProtKB">
        <authorList>
            <consortium name="Ensembl"/>
        </authorList>
    </citation>
    <scope>IDENTIFICATION</scope>
</reference>
<feature type="domain" description="Peptidase M16 C-terminal" evidence="11">
    <location>
        <begin position="229"/>
        <end position="418"/>
    </location>
</feature>
<dbReference type="PANTHER" id="PTHR11851:SF149">
    <property type="entry name" value="GH01077P"/>
    <property type="match status" value="1"/>
</dbReference>
<name>A0A8C9GEY9_9PRIM</name>
<keyword evidence="3" id="KW-0645">Protease</keyword>
<comment type="similarity">
    <text evidence="9">Belongs to the peptidase M16 family.</text>
</comment>
<evidence type="ECO:0000256" key="7">
    <source>
        <dbReference type="ARBA" id="ARBA00023049"/>
    </source>
</evidence>
<dbReference type="GO" id="GO:0006508">
    <property type="term" value="P:proteolysis"/>
    <property type="evidence" value="ECO:0007669"/>
    <property type="project" value="UniProtKB-KW"/>
</dbReference>
<evidence type="ECO:0000256" key="3">
    <source>
        <dbReference type="ARBA" id="ARBA00022670"/>
    </source>
</evidence>
<keyword evidence="4" id="KW-0479">Metal-binding</keyword>
<dbReference type="InterPro" id="IPR050361">
    <property type="entry name" value="MPP/UQCRC_Complex"/>
</dbReference>
<evidence type="ECO:0000313" key="12">
    <source>
        <dbReference type="Ensembl" id="ENSPTEP00000003128.1"/>
    </source>
</evidence>
<dbReference type="InterPro" id="IPR011765">
    <property type="entry name" value="Pept_M16_N"/>
</dbReference>
<dbReference type="Ensembl" id="ENSPTET00000004901.1">
    <property type="protein sequence ID" value="ENSPTEP00000003128.1"/>
    <property type="gene ID" value="ENSPTEG00000003708.1"/>
</dbReference>
<dbReference type="InterPro" id="IPR001431">
    <property type="entry name" value="Pept_M16_Zn_BS"/>
</dbReference>
<dbReference type="SUPFAM" id="SSF63411">
    <property type="entry name" value="LuxS/MPP-like metallohydrolase"/>
    <property type="match status" value="2"/>
</dbReference>
<evidence type="ECO:0000259" key="11">
    <source>
        <dbReference type="Pfam" id="PF05193"/>
    </source>
</evidence>
<evidence type="ECO:0000259" key="10">
    <source>
        <dbReference type="Pfam" id="PF00675"/>
    </source>
</evidence>
<evidence type="ECO:0000256" key="4">
    <source>
        <dbReference type="ARBA" id="ARBA00022723"/>
    </source>
</evidence>
<dbReference type="PROSITE" id="PS00143">
    <property type="entry name" value="INSULINASE"/>
    <property type="match status" value="1"/>
</dbReference>
<dbReference type="FunFam" id="3.30.830.10:FF:000008">
    <property type="entry name" value="Mitochondrial-processing peptidase subunit beta"/>
    <property type="match status" value="1"/>
</dbReference>
<evidence type="ECO:0000256" key="2">
    <source>
        <dbReference type="ARBA" id="ARBA00004173"/>
    </source>
</evidence>
<protein>
    <submittedName>
        <fullName evidence="12">Mitochondrial-processing peptidase subunit beta-like</fullName>
    </submittedName>
</protein>
<evidence type="ECO:0000256" key="5">
    <source>
        <dbReference type="ARBA" id="ARBA00022801"/>
    </source>
</evidence>
<keyword evidence="7" id="KW-0482">Metalloprotease</keyword>
<dbReference type="Pfam" id="PF05193">
    <property type="entry name" value="Peptidase_M16_C"/>
    <property type="match status" value="1"/>
</dbReference>
<accession>A0A8C9GEY9</accession>
<evidence type="ECO:0000256" key="6">
    <source>
        <dbReference type="ARBA" id="ARBA00022833"/>
    </source>
</evidence>
<reference evidence="12" key="1">
    <citation type="submission" date="2025-08" db="UniProtKB">
        <authorList>
            <consortium name="Ensembl"/>
        </authorList>
    </citation>
    <scope>IDENTIFICATION</scope>
</reference>
<dbReference type="PANTHER" id="PTHR11851">
    <property type="entry name" value="METALLOPROTEASE"/>
    <property type="match status" value="1"/>
</dbReference>
<organism evidence="12 13">
    <name type="scientific">Piliocolobus tephrosceles</name>
    <name type="common">Ugandan red Colobus</name>
    <dbReference type="NCBI Taxonomy" id="591936"/>
    <lineage>
        <taxon>Eukaryota</taxon>
        <taxon>Metazoa</taxon>
        <taxon>Chordata</taxon>
        <taxon>Craniata</taxon>
        <taxon>Vertebrata</taxon>
        <taxon>Euteleostomi</taxon>
        <taxon>Mammalia</taxon>
        <taxon>Eutheria</taxon>
        <taxon>Euarchontoglires</taxon>
        <taxon>Primates</taxon>
        <taxon>Haplorrhini</taxon>
        <taxon>Catarrhini</taxon>
        <taxon>Cercopithecidae</taxon>
        <taxon>Colobinae</taxon>
        <taxon>Piliocolobus</taxon>
    </lineage>
</organism>
<dbReference type="GO" id="GO:0005739">
    <property type="term" value="C:mitochondrion"/>
    <property type="evidence" value="ECO:0007669"/>
    <property type="project" value="UniProtKB-SubCell"/>
</dbReference>
<sequence length="506" mass="57790">MIRRQIRTAMGALSKKTQSGSPVFEALNRKYSTASKLKLNEVKQSDQAKYNKTIPTELLLLNQPKTNITQLSNKMKVATVKTDCEVPTIGIWISSGSKYESQCNNGVAHFLEHMIFKGTKKRTRVQLEKEIENMGAHLNAYTAREQTGYYCRCNKTDVKWCIELLGDILKNSVFDDGLINIEKHVILREMEEVEKSKDEVIFDKLHMTAFRDHPLGYTILGPVENIQNMNKETITNYIKNNYTSDRMVLCAVGDVKHDEVVKLAEEHFLKIQPQEKNICTNLYDEKPFFCGSEIIMRDDSSGPNAHVAVAFEGVPWTSPDSITFMLMQCILGTYKKNEEGIVPGKLSANRTINNVCNKMTMGCVDYYTSFNTCYNNTGLFGFYLQCDEVAVEHACGELMFGVTSLSYSITEEEVEIAKIHLKTQLMNIFENSSTLAEEVARQILVYGRTVTLSEFFMRLNEIDAEEIKRVAWKYLHDRDIAVAAMGALHGMPQYIDLRQKTYWLRY</sequence>
<evidence type="ECO:0000256" key="1">
    <source>
        <dbReference type="ARBA" id="ARBA00001947"/>
    </source>
</evidence>
<keyword evidence="13" id="KW-1185">Reference proteome</keyword>
<evidence type="ECO:0000256" key="9">
    <source>
        <dbReference type="RuleBase" id="RU004447"/>
    </source>
</evidence>
<evidence type="ECO:0000313" key="13">
    <source>
        <dbReference type="Proteomes" id="UP000694416"/>
    </source>
</evidence>
<dbReference type="GO" id="GO:0046872">
    <property type="term" value="F:metal ion binding"/>
    <property type="evidence" value="ECO:0007669"/>
    <property type="project" value="UniProtKB-KW"/>
</dbReference>
<evidence type="ECO:0000256" key="8">
    <source>
        <dbReference type="ARBA" id="ARBA00023128"/>
    </source>
</evidence>
<dbReference type="InterPro" id="IPR007863">
    <property type="entry name" value="Peptidase_M16_C"/>
</dbReference>
<keyword evidence="8" id="KW-0496">Mitochondrion</keyword>
<dbReference type="Gene3D" id="3.30.830.10">
    <property type="entry name" value="Metalloenzyme, LuxS/M16 peptidase-like"/>
    <property type="match status" value="2"/>
</dbReference>
<dbReference type="GO" id="GO:0004222">
    <property type="term" value="F:metalloendopeptidase activity"/>
    <property type="evidence" value="ECO:0007669"/>
    <property type="project" value="InterPro"/>
</dbReference>
<dbReference type="Pfam" id="PF00675">
    <property type="entry name" value="Peptidase_M16"/>
    <property type="match status" value="1"/>
</dbReference>
<dbReference type="AlphaFoldDB" id="A0A8C9GEY9"/>
<dbReference type="Proteomes" id="UP000694416">
    <property type="component" value="Unplaced"/>
</dbReference>
<dbReference type="InterPro" id="IPR011249">
    <property type="entry name" value="Metalloenz_LuxS/M16"/>
</dbReference>
<feature type="domain" description="Peptidase M16 N-terminal" evidence="10">
    <location>
        <begin position="77"/>
        <end position="222"/>
    </location>
</feature>
<comment type="subcellular location">
    <subcellularLocation>
        <location evidence="2">Mitochondrion</location>
    </subcellularLocation>
</comment>